<protein>
    <submittedName>
        <fullName evidence="2">ISPsy8, transposase OrfA</fullName>
    </submittedName>
</protein>
<dbReference type="InterPro" id="IPR036388">
    <property type="entry name" value="WH-like_DNA-bd_sf"/>
</dbReference>
<dbReference type="InterPro" id="IPR009057">
    <property type="entry name" value="Homeodomain-like_sf"/>
</dbReference>
<evidence type="ECO:0000313" key="3">
    <source>
        <dbReference type="Proteomes" id="UP000330809"/>
    </source>
</evidence>
<evidence type="ECO:0000313" key="2">
    <source>
        <dbReference type="EMBL" id="VFB22250.1"/>
    </source>
</evidence>
<dbReference type="PANTHER" id="PTHR33795">
    <property type="entry name" value="INSERTION ELEMENT IS150 PROTEIN INSJ"/>
    <property type="match status" value="1"/>
</dbReference>
<evidence type="ECO:0000256" key="1">
    <source>
        <dbReference type="ARBA" id="ARBA00009964"/>
    </source>
</evidence>
<dbReference type="GO" id="GO:0006313">
    <property type="term" value="P:DNA transposition"/>
    <property type="evidence" value="ECO:0007669"/>
    <property type="project" value="InterPro"/>
</dbReference>
<dbReference type="GO" id="GO:0004803">
    <property type="term" value="F:transposase activity"/>
    <property type="evidence" value="ECO:0007669"/>
    <property type="project" value="InterPro"/>
</dbReference>
<comment type="similarity">
    <text evidence="1">Belongs to the transposase 8 family.</text>
</comment>
<dbReference type="PANTHER" id="PTHR33795:SF1">
    <property type="entry name" value="INSERTION ELEMENT IS150 PROTEIN INSJ"/>
    <property type="match status" value="1"/>
</dbReference>
<proteinExistence type="inferred from homology"/>
<reference evidence="2 3" key="1">
    <citation type="submission" date="2019-02" db="EMBL/GenBank/DDBJ databases">
        <authorList>
            <consortium name="Pathogen Informatics"/>
        </authorList>
    </citation>
    <scope>NUCLEOTIDE SEQUENCE [LARGE SCALE GENOMIC DNA]</scope>
    <source>
        <strain evidence="2 3">3012STDY7103891</strain>
    </source>
</reference>
<accession>A0A449IS51</accession>
<dbReference type="EMBL" id="CAACYJ010000040">
    <property type="protein sequence ID" value="VFB22250.1"/>
    <property type="molecule type" value="Genomic_DNA"/>
</dbReference>
<dbReference type="Proteomes" id="UP000330809">
    <property type="component" value="Unassembled WGS sequence"/>
</dbReference>
<dbReference type="Gene3D" id="1.10.10.10">
    <property type="entry name" value="Winged helix-like DNA-binding domain superfamily/Winged helix DNA-binding domain"/>
    <property type="match status" value="2"/>
</dbReference>
<dbReference type="SUPFAM" id="SSF46689">
    <property type="entry name" value="Homeodomain-like"/>
    <property type="match status" value="2"/>
</dbReference>
<dbReference type="InterPro" id="IPR002514">
    <property type="entry name" value="Transposase_8"/>
</dbReference>
<gene>
    <name evidence="2" type="ORF">NCTC10754_04938</name>
</gene>
<name>A0A449IS51_PSEFR</name>
<dbReference type="AlphaFoldDB" id="A0A449IS51"/>
<sequence length="173" mass="20252">MNKYTEQFKLTAIKAYLEGSKGLRTVAQRFDIDVSLLRRWVSSYKLHGSISPRKRGQPYSASFKRNVVEYKRTHHLSLRQVAAHFGLGQSSQVGIWEQQYYSGDLESPTIEKRRKSVVMTKKPKPAVPEDKDDALKPREQLMAELEYLRMENAYLKELEALQEQKRRRQPKKP</sequence>
<dbReference type="Pfam" id="PF01527">
    <property type="entry name" value="HTH_Tnp_1"/>
    <property type="match status" value="1"/>
</dbReference>
<dbReference type="GO" id="GO:0003677">
    <property type="term" value="F:DNA binding"/>
    <property type="evidence" value="ECO:0007669"/>
    <property type="project" value="InterPro"/>
</dbReference>
<dbReference type="InterPro" id="IPR052057">
    <property type="entry name" value="IS150/IS1296_orfA-like"/>
</dbReference>
<organism evidence="2 3">
    <name type="scientific">Pseudomonas fragi</name>
    <dbReference type="NCBI Taxonomy" id="296"/>
    <lineage>
        <taxon>Bacteria</taxon>
        <taxon>Pseudomonadati</taxon>
        <taxon>Pseudomonadota</taxon>
        <taxon>Gammaproteobacteria</taxon>
        <taxon>Pseudomonadales</taxon>
        <taxon>Pseudomonadaceae</taxon>
        <taxon>Pseudomonas</taxon>
    </lineage>
</organism>